<dbReference type="RefSeq" id="WP_180306476.1">
    <property type="nucleotide sequence ID" value="NZ_CP058952.1"/>
</dbReference>
<proteinExistence type="predicted"/>
<dbReference type="Proteomes" id="UP000510822">
    <property type="component" value="Chromosome"/>
</dbReference>
<gene>
    <name evidence="1" type="ORF">HZU75_13160</name>
</gene>
<protein>
    <submittedName>
        <fullName evidence="1">Uncharacterized protein</fullName>
    </submittedName>
</protein>
<dbReference type="AlphaFoldDB" id="A0A7D5VAZ1"/>
<reference evidence="1 2" key="1">
    <citation type="journal article" date="2016" name="Int. J. Syst. Evol. Microbiol.">
        <title>Chitinibacter fontanus sp. nov., isolated from a spring.</title>
        <authorList>
            <person name="Sheu S.Y."/>
            <person name="Li Y.S."/>
            <person name="Young C.C."/>
            <person name="Chen W.M."/>
        </authorList>
    </citation>
    <scope>NUCLEOTIDE SEQUENCE [LARGE SCALE GENOMIC DNA]</scope>
    <source>
        <strain evidence="1 2">STM-7</strain>
    </source>
</reference>
<keyword evidence="2" id="KW-1185">Reference proteome</keyword>
<dbReference type="EMBL" id="CP058952">
    <property type="protein sequence ID" value="QLI82396.1"/>
    <property type="molecule type" value="Genomic_DNA"/>
</dbReference>
<organism evidence="1 2">
    <name type="scientific">Chitinibacter fontanus</name>
    <dbReference type="NCBI Taxonomy" id="1737446"/>
    <lineage>
        <taxon>Bacteria</taxon>
        <taxon>Pseudomonadati</taxon>
        <taxon>Pseudomonadota</taxon>
        <taxon>Betaproteobacteria</taxon>
        <taxon>Neisseriales</taxon>
        <taxon>Chitinibacteraceae</taxon>
        <taxon>Chitinibacter</taxon>
    </lineage>
</organism>
<dbReference type="KEGG" id="cfon:HZU75_13160"/>
<evidence type="ECO:0000313" key="2">
    <source>
        <dbReference type="Proteomes" id="UP000510822"/>
    </source>
</evidence>
<sequence length="144" mass="16158">MKRNLLELQHSQTARTVAQLNTLISESSMVCTILAISPHNTVRQPTQTANFNALIVHEHDWYLLRGAPMTVLHQLLPEITTVHRVFFIAELINDLASSSLENAADCLVSLQPCLLCSESRDRLYSLTMPYQGFSEIKLSISSPH</sequence>
<name>A0A7D5VAZ1_9NEIS</name>
<evidence type="ECO:0000313" key="1">
    <source>
        <dbReference type="EMBL" id="QLI82396.1"/>
    </source>
</evidence>
<accession>A0A7D5VAZ1</accession>